<comment type="caution">
    <text evidence="1">The sequence shown here is derived from an EMBL/GenBank/DDBJ whole genome shotgun (WGS) entry which is preliminary data.</text>
</comment>
<accession>A0ABQ5QSF4</accession>
<dbReference type="SUPFAM" id="SSF100950">
    <property type="entry name" value="NagB/RpiA/CoA transferase-like"/>
    <property type="match status" value="1"/>
</dbReference>
<reference evidence="1" key="1">
    <citation type="submission" date="2022-12" db="EMBL/GenBank/DDBJ databases">
        <title>New Phytohabitans aurantiacus sp. RD004123 nov., an actinomycete isolated from soil.</title>
        <authorList>
            <person name="Triningsih D.W."/>
            <person name="Harunari E."/>
            <person name="Igarashi Y."/>
        </authorList>
    </citation>
    <scope>NUCLEOTIDE SEQUENCE</scope>
    <source>
        <strain evidence="1">RD004123</strain>
    </source>
</reference>
<proteinExistence type="predicted"/>
<dbReference type="InterPro" id="IPR002698">
    <property type="entry name" value="FTHF_cligase"/>
</dbReference>
<dbReference type="RefSeq" id="WP_281894276.1">
    <property type="nucleotide sequence ID" value="NZ_BSDI01000007.1"/>
</dbReference>
<organism evidence="1 2">
    <name type="scientific">Phytohabitans aurantiacus</name>
    <dbReference type="NCBI Taxonomy" id="3016789"/>
    <lineage>
        <taxon>Bacteria</taxon>
        <taxon>Bacillati</taxon>
        <taxon>Actinomycetota</taxon>
        <taxon>Actinomycetes</taxon>
        <taxon>Micromonosporales</taxon>
        <taxon>Micromonosporaceae</taxon>
    </lineage>
</organism>
<dbReference type="PANTHER" id="PTHR13017:SF0">
    <property type="entry name" value="METHENYLTETRAHYDROFOLATE SYNTHASE DOMAIN-CONTAINING PROTEIN"/>
    <property type="match status" value="1"/>
</dbReference>
<dbReference type="Pfam" id="PF01812">
    <property type="entry name" value="5-FTHF_cyc-lig"/>
    <property type="match status" value="1"/>
</dbReference>
<dbReference type="PANTHER" id="PTHR13017">
    <property type="entry name" value="5-FORMYLTETRAHYDROFOLATE CYCLO-LIGASE-RELATED"/>
    <property type="match status" value="1"/>
</dbReference>
<gene>
    <name evidence="1" type="ORF">Pa4123_21960</name>
</gene>
<name>A0ABQ5QSF4_9ACTN</name>
<protein>
    <submittedName>
        <fullName evidence="1">5-formyltetrahydrofolate cyclo-ligase</fullName>
    </submittedName>
</protein>
<dbReference type="InterPro" id="IPR037171">
    <property type="entry name" value="NagB/RpiA_transferase-like"/>
</dbReference>
<dbReference type="EMBL" id="BSDI01000007">
    <property type="protein sequence ID" value="GLH96922.1"/>
    <property type="molecule type" value="Genomic_DNA"/>
</dbReference>
<keyword evidence="2" id="KW-1185">Reference proteome</keyword>
<sequence>MTTADDPKQQVREHIWTLLEQHHVVEPGVHGHIPAFTGADTAAQLLTNLPAWQSAHTIKTNPDRAQLPARALALAAGKTVFMAVPNLANAQPFYLLDPAHLPGPPDQVASHQAVATFAPTVAIDDMPAIDLVICGSVAVNTQGARIGKGAGYSDIELALLIEAGLITADTTIVTTVHELQVVDGPLPETGHDFRLDAIVTPERIIPCEEARRPAGVLWNHLDEKKIAAIPALAARQRNLDE</sequence>
<evidence type="ECO:0000313" key="2">
    <source>
        <dbReference type="Proteomes" id="UP001144280"/>
    </source>
</evidence>
<dbReference type="Gene3D" id="3.40.50.10420">
    <property type="entry name" value="NagB/RpiA/CoA transferase-like"/>
    <property type="match status" value="1"/>
</dbReference>
<dbReference type="Proteomes" id="UP001144280">
    <property type="component" value="Unassembled WGS sequence"/>
</dbReference>
<dbReference type="InterPro" id="IPR024185">
    <property type="entry name" value="FTHF_cligase-like_sf"/>
</dbReference>
<evidence type="ECO:0000313" key="1">
    <source>
        <dbReference type="EMBL" id="GLH96922.1"/>
    </source>
</evidence>